<proteinExistence type="predicted"/>
<dbReference type="Proteomes" id="UP000236291">
    <property type="component" value="Unassembled WGS sequence"/>
</dbReference>
<sequence>MRWQLTGQRWSTSAVGGSPCKALTSLVEVWRFFNQLAAELQCFCGEAPALATTVPICNV</sequence>
<evidence type="ECO:0000313" key="1">
    <source>
        <dbReference type="EMBL" id="PNY17362.1"/>
    </source>
</evidence>
<name>A0A2K3PPZ4_TRIPR</name>
<reference evidence="1 2" key="1">
    <citation type="journal article" date="2014" name="Am. J. Bot.">
        <title>Genome assembly and annotation for red clover (Trifolium pratense; Fabaceae).</title>
        <authorList>
            <person name="Istvanek J."/>
            <person name="Jaros M."/>
            <person name="Krenek A."/>
            <person name="Repkova J."/>
        </authorList>
    </citation>
    <scope>NUCLEOTIDE SEQUENCE [LARGE SCALE GENOMIC DNA]</scope>
    <source>
        <strain evidence="2">cv. Tatra</strain>
        <tissue evidence="1">Young leaves</tissue>
    </source>
</reference>
<reference evidence="1 2" key="2">
    <citation type="journal article" date="2017" name="Front. Plant Sci.">
        <title>Gene Classification and Mining of Molecular Markers Useful in Red Clover (Trifolium pratense) Breeding.</title>
        <authorList>
            <person name="Istvanek J."/>
            <person name="Dluhosova J."/>
            <person name="Dluhos P."/>
            <person name="Patkova L."/>
            <person name="Nedelnik J."/>
            <person name="Repkova J."/>
        </authorList>
    </citation>
    <scope>NUCLEOTIDE SEQUENCE [LARGE SCALE GENOMIC DNA]</scope>
    <source>
        <strain evidence="2">cv. Tatra</strain>
        <tissue evidence="1">Young leaves</tissue>
    </source>
</reference>
<accession>A0A2K3PPZ4</accession>
<dbReference type="AlphaFoldDB" id="A0A2K3PPZ4"/>
<comment type="caution">
    <text evidence="1">The sequence shown here is derived from an EMBL/GenBank/DDBJ whole genome shotgun (WGS) entry which is preliminary data.</text>
</comment>
<organism evidence="1 2">
    <name type="scientific">Trifolium pratense</name>
    <name type="common">Red clover</name>
    <dbReference type="NCBI Taxonomy" id="57577"/>
    <lineage>
        <taxon>Eukaryota</taxon>
        <taxon>Viridiplantae</taxon>
        <taxon>Streptophyta</taxon>
        <taxon>Embryophyta</taxon>
        <taxon>Tracheophyta</taxon>
        <taxon>Spermatophyta</taxon>
        <taxon>Magnoliopsida</taxon>
        <taxon>eudicotyledons</taxon>
        <taxon>Gunneridae</taxon>
        <taxon>Pentapetalae</taxon>
        <taxon>rosids</taxon>
        <taxon>fabids</taxon>
        <taxon>Fabales</taxon>
        <taxon>Fabaceae</taxon>
        <taxon>Papilionoideae</taxon>
        <taxon>50 kb inversion clade</taxon>
        <taxon>NPAAA clade</taxon>
        <taxon>Hologalegina</taxon>
        <taxon>IRL clade</taxon>
        <taxon>Trifolieae</taxon>
        <taxon>Trifolium</taxon>
    </lineage>
</organism>
<protein>
    <submittedName>
        <fullName evidence="1">Uncharacterized protein</fullName>
    </submittedName>
</protein>
<evidence type="ECO:0000313" key="2">
    <source>
        <dbReference type="Proteomes" id="UP000236291"/>
    </source>
</evidence>
<dbReference type="EMBL" id="ASHM01009298">
    <property type="protein sequence ID" value="PNY17362.1"/>
    <property type="molecule type" value="Genomic_DNA"/>
</dbReference>
<gene>
    <name evidence="1" type="ORF">L195_g014103</name>
</gene>